<evidence type="ECO:0000256" key="4">
    <source>
        <dbReference type="ARBA" id="ARBA00022927"/>
    </source>
</evidence>
<evidence type="ECO:0000259" key="11">
    <source>
        <dbReference type="Pfam" id="PF18378"/>
    </source>
</evidence>
<keyword evidence="5" id="KW-0811">Translocation</keyword>
<dbReference type="GO" id="GO:0006606">
    <property type="term" value="P:protein import into nucleus"/>
    <property type="evidence" value="ECO:0007669"/>
    <property type="project" value="TreeGrafter"/>
</dbReference>
<dbReference type="PANTHER" id="PTHR31431:SF1">
    <property type="entry name" value="NUCLEOPORIN NUP188"/>
    <property type="match status" value="1"/>
</dbReference>
<evidence type="ECO:0000256" key="8">
    <source>
        <dbReference type="ARBA" id="ARBA00038387"/>
    </source>
</evidence>
<dbReference type="InterPro" id="IPR048883">
    <property type="entry name" value="Nup188_N-subdom_III"/>
</dbReference>
<evidence type="ECO:0000259" key="12">
    <source>
        <dbReference type="Pfam" id="PF21093"/>
    </source>
</evidence>
<feature type="domain" description="Nucleoporin Nup188 N-terminal subdomain III" evidence="12">
    <location>
        <begin position="772"/>
        <end position="1157"/>
    </location>
</feature>
<dbReference type="InterPro" id="IPR044840">
    <property type="entry name" value="Nup188"/>
</dbReference>
<dbReference type="GO" id="GO:0044611">
    <property type="term" value="C:nuclear pore inner ring"/>
    <property type="evidence" value="ECO:0007669"/>
    <property type="project" value="TreeGrafter"/>
</dbReference>
<dbReference type="RefSeq" id="XP_033396341.1">
    <property type="nucleotide sequence ID" value="XM_033546737.1"/>
</dbReference>
<dbReference type="GO" id="GO:0051028">
    <property type="term" value="P:mRNA transport"/>
    <property type="evidence" value="ECO:0007669"/>
    <property type="project" value="UniProtKB-KW"/>
</dbReference>
<evidence type="ECO:0000256" key="9">
    <source>
        <dbReference type="ARBA" id="ARBA00040174"/>
    </source>
</evidence>
<keyword evidence="2" id="KW-0813">Transport</keyword>
<accession>A0A6A6BAL1</accession>
<dbReference type="Gene3D" id="1.25.10.70">
    <property type="match status" value="1"/>
</dbReference>
<dbReference type="GO" id="GO:0017056">
    <property type="term" value="F:structural constituent of nuclear pore"/>
    <property type="evidence" value="ECO:0007669"/>
    <property type="project" value="InterPro"/>
</dbReference>
<dbReference type="Pfam" id="PF21094">
    <property type="entry name" value="Nup188_SH3-like"/>
    <property type="match status" value="1"/>
</dbReference>
<evidence type="ECO:0000256" key="6">
    <source>
        <dbReference type="ARBA" id="ARBA00023132"/>
    </source>
</evidence>
<evidence type="ECO:0000313" key="13">
    <source>
        <dbReference type="EMBL" id="KAF2140628.1"/>
    </source>
</evidence>
<dbReference type="Pfam" id="PF10487">
    <property type="entry name" value="Nup188_N"/>
    <property type="match status" value="1"/>
</dbReference>
<evidence type="ECO:0000256" key="7">
    <source>
        <dbReference type="ARBA" id="ARBA00023242"/>
    </source>
</evidence>
<keyword evidence="14" id="KW-1185">Reference proteome</keyword>
<dbReference type="PANTHER" id="PTHR31431">
    <property type="entry name" value="NUCLEOPORIN NUP188 HOMOLOG"/>
    <property type="match status" value="1"/>
</dbReference>
<evidence type="ECO:0000313" key="14">
    <source>
        <dbReference type="Proteomes" id="UP000799438"/>
    </source>
</evidence>
<keyword evidence="6" id="KW-0906">Nuclear pore complex</keyword>
<keyword evidence="7" id="KW-0539">Nucleus</keyword>
<comment type="similarity">
    <text evidence="8">Belongs to the Nup188 family.</text>
</comment>
<protein>
    <recommendedName>
        <fullName evidence="9">Nucleoporin NUP188</fullName>
    </recommendedName>
</protein>
<dbReference type="EMBL" id="ML995489">
    <property type="protein sequence ID" value="KAF2140628.1"/>
    <property type="molecule type" value="Genomic_DNA"/>
</dbReference>
<gene>
    <name evidence="13" type="ORF">K452DRAFT_49192</name>
</gene>
<dbReference type="OrthoDB" id="102511at2759"/>
<keyword evidence="4" id="KW-0653">Protein transport</keyword>
<organism evidence="13 14">
    <name type="scientific">Aplosporella prunicola CBS 121167</name>
    <dbReference type="NCBI Taxonomy" id="1176127"/>
    <lineage>
        <taxon>Eukaryota</taxon>
        <taxon>Fungi</taxon>
        <taxon>Dikarya</taxon>
        <taxon>Ascomycota</taxon>
        <taxon>Pezizomycotina</taxon>
        <taxon>Dothideomycetes</taxon>
        <taxon>Dothideomycetes incertae sedis</taxon>
        <taxon>Botryosphaeriales</taxon>
        <taxon>Aplosporellaceae</taxon>
        <taxon>Aplosporella</taxon>
    </lineage>
</organism>
<reference evidence="13" key="1">
    <citation type="journal article" date="2020" name="Stud. Mycol.">
        <title>101 Dothideomycetes genomes: a test case for predicting lifestyles and emergence of pathogens.</title>
        <authorList>
            <person name="Haridas S."/>
            <person name="Albert R."/>
            <person name="Binder M."/>
            <person name="Bloem J."/>
            <person name="Labutti K."/>
            <person name="Salamov A."/>
            <person name="Andreopoulos B."/>
            <person name="Baker S."/>
            <person name="Barry K."/>
            <person name="Bills G."/>
            <person name="Bluhm B."/>
            <person name="Cannon C."/>
            <person name="Castanera R."/>
            <person name="Culley D."/>
            <person name="Daum C."/>
            <person name="Ezra D."/>
            <person name="Gonzalez J."/>
            <person name="Henrissat B."/>
            <person name="Kuo A."/>
            <person name="Liang C."/>
            <person name="Lipzen A."/>
            <person name="Lutzoni F."/>
            <person name="Magnuson J."/>
            <person name="Mondo S."/>
            <person name="Nolan M."/>
            <person name="Ohm R."/>
            <person name="Pangilinan J."/>
            <person name="Park H.-J."/>
            <person name="Ramirez L."/>
            <person name="Alfaro M."/>
            <person name="Sun H."/>
            <person name="Tritt A."/>
            <person name="Yoshinaga Y."/>
            <person name="Zwiers L.-H."/>
            <person name="Turgeon B."/>
            <person name="Goodwin S."/>
            <person name="Spatafora J."/>
            <person name="Crous P."/>
            <person name="Grigoriev I."/>
        </authorList>
    </citation>
    <scope>NUCLEOTIDE SEQUENCE</scope>
    <source>
        <strain evidence="13">CBS 121167</strain>
    </source>
</reference>
<evidence type="ECO:0000259" key="10">
    <source>
        <dbReference type="Pfam" id="PF10487"/>
    </source>
</evidence>
<sequence length="1849" mass="201734">MAAPSADSVLFPPLDKCLSGEQQLLSWKDAFIALSSSNRGRESAFLERFLTHQTNVATLSKPYEPFQAPSAQSKSAFETKTAAINVPSSEDGQYDISQIKEDALWLSKEAKVDEVSALRIALLEWQTRPAAQLLSGFTEEEALSVQSAAGGANLGSSTFLPNSSILAAATDGLGQNFAAFASAEQRRLRILDTYLSERTHILKLSDLLVRIGSAALKTETSAETRDKGTSKVPWVAELGKSVFQAQCTAAAFKSSFDALRARFQALAEGSGWYQAEGGNSDAEEIWGHCQLTEAISLLQIIFAQADTKPEALEAQTLIDWFDMTASYDFFKCVQLPFLSQQELLPSIQVLVSIVCLTLLDLDAVLARILGEADVASATYITDEECVRKLTELFIATGNQGPSPASPAVFAWTIIALAAKNNLNGIVAARDNPAALVSGEPSMAEKVVDTISDIQFDEDPFVFLATASVDGAHIFDLIAELSSILTSNFDGRLGYGYGEKSVNIDLDCRLEASMRLRLLNLIRDGSFAVEYSPEVILGTLAVLKGGQTYWDFTEQDSRRTEDPVMKAFLEGSETNILGQAEVRFPYETLPLLQFYKAVCFGSQADEEGNLVIAQKLLSRTQFTQVLPPRFAGYTTIREEENAFSVQLLEDLSLFSSRKGSRRPAPRQAIGNELVLADESEPSEEHIIPAGTIGYVLNPDVKPHVVAWSHKHSALRYLSVSLLSILSGSDLVETAQQKTMSIDDASEFIGLLAMLVTASVRVAKANDLEPTFGAQRILEDASDGLNRNQDIVSLVFDIFEQELQRLRERPNNASSLSLLVNCLYFIHALVAVLPNRIWPFFARSRLLDIDGIGGSLIAVVSGTEMVTGRYDLLIGCVRLFEALAEDSVKHSVSNKLGTKAVARFSAANSMGGGSPEKIMSKVLLSFAKTFVGVFESCPSWRFNLVEQKMVLNSKITSIFDSILRTVYGFDDEGEKPSDKLCGVLAPTAEYLLDVFHSVTAHDIPTHALLNIFYSGTKPPPSSTPARLTQLWTSQTTAAVAWATTVLRAGVLLNRPASHIEKQLFKASPLLARLSIAHETFKSPVMRLLEALVKSAARGEAEPPSLLGHLGPETAKSFLSVMSSMSGPLKDTQVEVDIWRLLSTVVSNKQQWFSIYLLTGSTPRDSLRTTNKQAAGRPRGRPLLTSALDQLCDINSLEARRAVAMLEFISLAQNHWPWAVTSMHRHQTFLSSIMEFIKNIQPSPANASIDTVVADCVKIHMASLIADIGAMCLHAARQLSDIRPVQHVIHKLGYLTSHGVEVPPYNQSLHTNLKKNLERKFPGCKLSNFKKTLLTKTDFGRNYFYDLDYASEVLGFDVTWAGNKNQGFANEFERANVNLSLVEAKIMLLKSWKLLAIELGSIINKDHRIEEILSPVVEDCLKSNQQSSGSQALFGRLVHVRADFAFVLMQKLVQAECKSSHVRSLFRVAWDTIRLSGQDFEIAFVGENADYYRTLLRILFLTLQPHLGGTAPSEVPKSPGKGLQRATPTMSSELLEILKEVVAKGLRSLANQLHEDQESVSPSDFVLLSAILQTILRIPGMHTINSQVALLFANNNTSRYAVSLFTWADQLTIDGDPVYGELSILFLLELSSILPMAETLAVEGVLSRLSTANLMNHYRKPKGMGPFDEPARLFSLWSRGILPLCLNLLEAVGSPVAAEVATFLNQFPTQLARASAALNASAKPSPAHPNAGTVTLGAASEAHSLALIAMVLDHFRTDPAAATMGEIPALAWDRAAVKDDVETWLQGRKSLRERVVPLTERELELVKARAVGGAGLGAGVAAAENRLEERVVLELMGALDCLNAPGAGGSAA</sequence>
<evidence type="ECO:0000256" key="5">
    <source>
        <dbReference type="ARBA" id="ARBA00023010"/>
    </source>
</evidence>
<evidence type="ECO:0000256" key="1">
    <source>
        <dbReference type="ARBA" id="ARBA00004567"/>
    </source>
</evidence>
<comment type="subcellular location">
    <subcellularLocation>
        <location evidence="1">Nucleus</location>
        <location evidence="1">Nuclear pore complex</location>
    </subcellularLocation>
</comment>
<evidence type="ECO:0000256" key="3">
    <source>
        <dbReference type="ARBA" id="ARBA00022816"/>
    </source>
</evidence>
<dbReference type="InterPro" id="IPR041634">
    <property type="entry name" value="Nup188_C"/>
</dbReference>
<dbReference type="Pfam" id="PF18378">
    <property type="entry name" value="Nup188_C"/>
    <property type="match status" value="1"/>
</dbReference>
<dbReference type="Pfam" id="PF21093">
    <property type="entry name" value="Nup188_N-subdom_III"/>
    <property type="match status" value="1"/>
</dbReference>
<evidence type="ECO:0000256" key="2">
    <source>
        <dbReference type="ARBA" id="ARBA00022448"/>
    </source>
</evidence>
<feature type="domain" description="Nucleoporin Nup188 N-terminal" evidence="10">
    <location>
        <begin position="176"/>
        <end position="416"/>
    </location>
</feature>
<dbReference type="GO" id="GO:0006405">
    <property type="term" value="P:RNA export from nucleus"/>
    <property type="evidence" value="ECO:0007669"/>
    <property type="project" value="TreeGrafter"/>
</dbReference>
<keyword evidence="3" id="KW-0509">mRNA transport</keyword>
<dbReference type="GeneID" id="54304244"/>
<dbReference type="InterPro" id="IPR018864">
    <property type="entry name" value="Nucleoporin_Nup188_N"/>
</dbReference>
<name>A0A6A6BAL1_9PEZI</name>
<dbReference type="Proteomes" id="UP000799438">
    <property type="component" value="Unassembled WGS sequence"/>
</dbReference>
<proteinExistence type="inferred from homology"/>
<feature type="domain" description="Nuclear pore protein Nup188 C-terminal" evidence="11">
    <location>
        <begin position="1462"/>
        <end position="1839"/>
    </location>
</feature>